<evidence type="ECO:0000256" key="1">
    <source>
        <dbReference type="PROSITE-ProRule" id="PRU00042"/>
    </source>
</evidence>
<protein>
    <submittedName>
        <fullName evidence="5">Zinc finger protein 7-like</fullName>
    </submittedName>
</protein>
<reference evidence="5" key="1">
    <citation type="submission" date="2025-08" db="UniProtKB">
        <authorList>
            <consortium name="RefSeq"/>
        </authorList>
    </citation>
    <scope>IDENTIFICATION</scope>
</reference>
<feature type="region of interest" description="Disordered" evidence="2">
    <location>
        <begin position="75"/>
        <end position="95"/>
    </location>
</feature>
<organism evidence="4 5">
    <name type="scientific">Dioscorea cayennensis subsp. rotundata</name>
    <name type="common">White Guinea yam</name>
    <name type="synonym">Dioscorea rotundata</name>
    <dbReference type="NCBI Taxonomy" id="55577"/>
    <lineage>
        <taxon>Eukaryota</taxon>
        <taxon>Viridiplantae</taxon>
        <taxon>Streptophyta</taxon>
        <taxon>Embryophyta</taxon>
        <taxon>Tracheophyta</taxon>
        <taxon>Spermatophyta</taxon>
        <taxon>Magnoliopsida</taxon>
        <taxon>Liliopsida</taxon>
        <taxon>Dioscoreales</taxon>
        <taxon>Dioscoreaceae</taxon>
        <taxon>Dioscorea</taxon>
    </lineage>
</organism>
<dbReference type="PROSITE" id="PS00028">
    <property type="entry name" value="ZINC_FINGER_C2H2_1"/>
    <property type="match status" value="1"/>
</dbReference>
<dbReference type="InterPro" id="IPR036236">
    <property type="entry name" value="Znf_C2H2_sf"/>
</dbReference>
<feature type="domain" description="C2H2-type" evidence="3">
    <location>
        <begin position="59"/>
        <end position="86"/>
    </location>
</feature>
<evidence type="ECO:0000313" key="4">
    <source>
        <dbReference type="Proteomes" id="UP001515500"/>
    </source>
</evidence>
<dbReference type="Proteomes" id="UP001515500">
    <property type="component" value="Chromosome 15"/>
</dbReference>
<evidence type="ECO:0000256" key="2">
    <source>
        <dbReference type="SAM" id="MobiDB-lite"/>
    </source>
</evidence>
<gene>
    <name evidence="5" type="primary">LOC120277531</name>
</gene>
<evidence type="ECO:0000259" key="3">
    <source>
        <dbReference type="PROSITE" id="PS50157"/>
    </source>
</evidence>
<accession>A0AB40CNF5</accession>
<feature type="compositionally biased region" description="Basic and acidic residues" evidence="2">
    <location>
        <begin position="170"/>
        <end position="181"/>
    </location>
</feature>
<sequence>MKDLHNDQDAAGETSTDNQIRTDANLNTWLNLTLGGKSSTTAGSSSDGQSSKTAPLKVFSCNFCLRKFFSSQALGGHQNAHKRERGAARRPNQSPRMMMNLSGLSSPFLHSLRVQPHSMINKAKREGDISMVARFEDTGISWAPFALDEEKSLIWPRSFQIGSSSSKQTSEPHKLDLSLHL</sequence>
<keyword evidence="1" id="KW-0862">Zinc</keyword>
<proteinExistence type="predicted"/>
<keyword evidence="1" id="KW-0479">Metal-binding</keyword>
<dbReference type="PROSITE" id="PS50157">
    <property type="entry name" value="ZINC_FINGER_C2H2_2"/>
    <property type="match status" value="1"/>
</dbReference>
<keyword evidence="4" id="KW-1185">Reference proteome</keyword>
<feature type="region of interest" description="Disordered" evidence="2">
    <location>
        <begin position="162"/>
        <end position="181"/>
    </location>
</feature>
<dbReference type="InterPro" id="IPR053266">
    <property type="entry name" value="Zinc_finger_protein_7"/>
</dbReference>
<dbReference type="SUPFAM" id="SSF57667">
    <property type="entry name" value="beta-beta-alpha zinc fingers"/>
    <property type="match status" value="1"/>
</dbReference>
<dbReference type="GeneID" id="120277531"/>
<dbReference type="AlphaFoldDB" id="A0AB40CNF5"/>
<evidence type="ECO:0000313" key="5">
    <source>
        <dbReference type="RefSeq" id="XP_039140326.1"/>
    </source>
</evidence>
<dbReference type="GO" id="GO:0008270">
    <property type="term" value="F:zinc ion binding"/>
    <property type="evidence" value="ECO:0007669"/>
    <property type="project" value="UniProtKB-KW"/>
</dbReference>
<keyword evidence="1" id="KW-0863">Zinc-finger</keyword>
<dbReference type="RefSeq" id="XP_039140326.1">
    <property type="nucleotide sequence ID" value="XM_039284392.1"/>
</dbReference>
<dbReference type="Gene3D" id="3.30.160.60">
    <property type="entry name" value="Classic Zinc Finger"/>
    <property type="match status" value="1"/>
</dbReference>
<dbReference type="InterPro" id="IPR013087">
    <property type="entry name" value="Znf_C2H2_type"/>
</dbReference>
<feature type="region of interest" description="Disordered" evidence="2">
    <location>
        <begin position="1"/>
        <end position="22"/>
    </location>
</feature>
<dbReference type="PANTHER" id="PTHR47593">
    <property type="entry name" value="ZINC FINGER PROTEIN 4-LIKE"/>
    <property type="match status" value="1"/>
</dbReference>
<dbReference type="PANTHER" id="PTHR47593:SF8">
    <property type="entry name" value="OS12G0581900 PROTEIN"/>
    <property type="match status" value="1"/>
</dbReference>
<feature type="compositionally biased region" description="Polar residues" evidence="2">
    <location>
        <begin position="13"/>
        <end position="22"/>
    </location>
</feature>
<name>A0AB40CNF5_DIOCR</name>